<evidence type="ECO:0000313" key="2">
    <source>
        <dbReference type="Proteomes" id="UP000559256"/>
    </source>
</evidence>
<evidence type="ECO:0000313" key="1">
    <source>
        <dbReference type="EMBL" id="KAF5348357.1"/>
    </source>
</evidence>
<dbReference type="EMBL" id="JAACJM010000086">
    <property type="protein sequence ID" value="KAF5348357.1"/>
    <property type="molecule type" value="Genomic_DNA"/>
</dbReference>
<keyword evidence="2" id="KW-1185">Reference proteome</keyword>
<comment type="caution">
    <text evidence="1">The sequence shown here is derived from an EMBL/GenBank/DDBJ whole genome shotgun (WGS) entry which is preliminary data.</text>
</comment>
<organism evidence="1 2">
    <name type="scientific">Tetrapyrgos nigripes</name>
    <dbReference type="NCBI Taxonomy" id="182062"/>
    <lineage>
        <taxon>Eukaryota</taxon>
        <taxon>Fungi</taxon>
        <taxon>Dikarya</taxon>
        <taxon>Basidiomycota</taxon>
        <taxon>Agaricomycotina</taxon>
        <taxon>Agaricomycetes</taxon>
        <taxon>Agaricomycetidae</taxon>
        <taxon>Agaricales</taxon>
        <taxon>Marasmiineae</taxon>
        <taxon>Marasmiaceae</taxon>
        <taxon>Tetrapyrgos</taxon>
    </lineage>
</organism>
<name>A0A8H5FTN0_9AGAR</name>
<sequence>MPKARFEAKEVLGLCRMGLSKLKVALDQDMASYRASPVEPNPFKLLVWKDLENLPLPMIPNGVLSNTYHATSCPDDGPVTPQEQLLCSDCYISGHVRHNQQSRKDLWELVLHLEAEASARFDSDLAKADCSPSLSDLSSWKDISPVEFVVVDDETVLTERLLVDITGY</sequence>
<protein>
    <submittedName>
        <fullName evidence="1">Uncharacterized protein</fullName>
    </submittedName>
</protein>
<reference evidence="1 2" key="1">
    <citation type="journal article" date="2020" name="ISME J.">
        <title>Uncovering the hidden diversity of litter-decomposition mechanisms in mushroom-forming fungi.</title>
        <authorList>
            <person name="Floudas D."/>
            <person name="Bentzer J."/>
            <person name="Ahren D."/>
            <person name="Johansson T."/>
            <person name="Persson P."/>
            <person name="Tunlid A."/>
        </authorList>
    </citation>
    <scope>NUCLEOTIDE SEQUENCE [LARGE SCALE GENOMIC DNA]</scope>
    <source>
        <strain evidence="1 2">CBS 291.85</strain>
    </source>
</reference>
<accession>A0A8H5FTN0</accession>
<dbReference type="Proteomes" id="UP000559256">
    <property type="component" value="Unassembled WGS sequence"/>
</dbReference>
<dbReference type="AlphaFoldDB" id="A0A8H5FTN0"/>
<proteinExistence type="predicted"/>
<gene>
    <name evidence="1" type="ORF">D9758_010926</name>
</gene>